<evidence type="ECO:0000256" key="1">
    <source>
        <dbReference type="SAM" id="Phobius"/>
    </source>
</evidence>
<dbReference type="EMBL" id="JWIC01000007">
    <property type="protein sequence ID" value="KID56206.1"/>
    <property type="molecule type" value="Genomic_DNA"/>
</dbReference>
<evidence type="ECO:0000313" key="3">
    <source>
        <dbReference type="Proteomes" id="UP000031327"/>
    </source>
</evidence>
<evidence type="ECO:0000313" key="2">
    <source>
        <dbReference type="EMBL" id="KID56206.1"/>
    </source>
</evidence>
<gene>
    <name evidence="2" type="ORF">JF50_18205</name>
</gene>
<comment type="caution">
    <text evidence="2">The sequence shown here is derived from an EMBL/GenBank/DDBJ whole genome shotgun (WGS) entry which is preliminary data.</text>
</comment>
<name>A0A0C1Q6F4_9GAMM</name>
<reference evidence="2 3" key="1">
    <citation type="submission" date="2014-12" db="EMBL/GenBank/DDBJ databases">
        <title>Draft Genome Sequence of Pseudoalteromonas luteoviolacea HI1.</title>
        <authorList>
            <person name="Asahina A.Y."/>
            <person name="Hadfield M.G."/>
        </authorList>
    </citation>
    <scope>NUCLEOTIDE SEQUENCE [LARGE SCALE GENOMIC DNA]</scope>
    <source>
        <strain evidence="2 3">HI1</strain>
    </source>
</reference>
<keyword evidence="1" id="KW-1133">Transmembrane helix</keyword>
<sequence length="124" mass="13921">MNILLIVLAAIYGILTKSHLVSFIDLDMARHMLIASAVVAPMLWLGLAYSTRCPHCNGKALPFIDQISKKSQLSEPIPKLLRPFSFMVEAEFFANYCYCIECNEKIIFKKGPHLSNSEQSNVDS</sequence>
<organism evidence="2 3">
    <name type="scientific">Pseudoalteromonas luteoviolacea</name>
    <dbReference type="NCBI Taxonomy" id="43657"/>
    <lineage>
        <taxon>Bacteria</taxon>
        <taxon>Pseudomonadati</taxon>
        <taxon>Pseudomonadota</taxon>
        <taxon>Gammaproteobacteria</taxon>
        <taxon>Alteromonadales</taxon>
        <taxon>Pseudoalteromonadaceae</taxon>
        <taxon>Pseudoalteromonas</taxon>
    </lineage>
</organism>
<accession>A0A0C1Q6F4</accession>
<dbReference type="AlphaFoldDB" id="A0A0C1Q6F4"/>
<feature type="transmembrane region" description="Helical" evidence="1">
    <location>
        <begin position="30"/>
        <end position="49"/>
    </location>
</feature>
<keyword evidence="1" id="KW-0812">Transmembrane</keyword>
<dbReference type="Proteomes" id="UP000031327">
    <property type="component" value="Unassembled WGS sequence"/>
</dbReference>
<protein>
    <submittedName>
        <fullName evidence="2">Uncharacterized protein</fullName>
    </submittedName>
</protein>
<proteinExistence type="predicted"/>
<dbReference type="RefSeq" id="WP_039610779.1">
    <property type="nucleotide sequence ID" value="NZ_JWIC01000007.1"/>
</dbReference>
<keyword evidence="1" id="KW-0472">Membrane</keyword>